<dbReference type="InterPro" id="IPR016985">
    <property type="entry name" value="UCP031890_Tim44-rel"/>
</dbReference>
<dbReference type="GO" id="GO:0016020">
    <property type="term" value="C:membrane"/>
    <property type="evidence" value="ECO:0007669"/>
    <property type="project" value="UniProtKB-SubCell"/>
</dbReference>
<accession>A0A1I7NSK4</accession>
<evidence type="ECO:0000256" key="6">
    <source>
        <dbReference type="SAM" id="Phobius"/>
    </source>
</evidence>
<comment type="subcellular location">
    <subcellularLocation>
        <location evidence="1">Membrane</location>
    </subcellularLocation>
</comment>
<evidence type="ECO:0000256" key="4">
    <source>
        <dbReference type="ARBA" id="ARBA00023136"/>
    </source>
</evidence>
<comment type="similarity">
    <text evidence="2">Belongs to the Tim44 family.</text>
</comment>
<gene>
    <name evidence="8" type="ORF">SAMN04488557_3258</name>
</gene>
<evidence type="ECO:0000313" key="9">
    <source>
        <dbReference type="Proteomes" id="UP000199423"/>
    </source>
</evidence>
<keyword evidence="6" id="KW-0812">Transmembrane</keyword>
<organism evidence="8 9">
    <name type="scientific">Hyphomicrobium facile</name>
    <dbReference type="NCBI Taxonomy" id="51670"/>
    <lineage>
        <taxon>Bacteria</taxon>
        <taxon>Pseudomonadati</taxon>
        <taxon>Pseudomonadota</taxon>
        <taxon>Alphaproteobacteria</taxon>
        <taxon>Hyphomicrobiales</taxon>
        <taxon>Hyphomicrobiaceae</taxon>
        <taxon>Hyphomicrobium</taxon>
    </lineage>
</organism>
<dbReference type="PANTHER" id="PTHR10721:SF1">
    <property type="entry name" value="MITOCHONDRIAL IMPORT INNER MEMBRANE TRANSLOCASE SUBUNIT TIM44"/>
    <property type="match status" value="1"/>
</dbReference>
<dbReference type="Gene3D" id="3.10.450.240">
    <property type="match status" value="1"/>
</dbReference>
<dbReference type="EMBL" id="FPCH01000003">
    <property type="protein sequence ID" value="SFV37626.1"/>
    <property type="molecule type" value="Genomic_DNA"/>
</dbReference>
<dbReference type="Pfam" id="PF04280">
    <property type="entry name" value="Tim44"/>
    <property type="match status" value="1"/>
</dbReference>
<feature type="region of interest" description="Disordered" evidence="5">
    <location>
        <begin position="32"/>
        <end position="63"/>
    </location>
</feature>
<evidence type="ECO:0000259" key="7">
    <source>
        <dbReference type="SMART" id="SM00978"/>
    </source>
</evidence>
<dbReference type="SMART" id="SM00978">
    <property type="entry name" value="Tim44"/>
    <property type="match status" value="1"/>
</dbReference>
<dbReference type="InterPro" id="IPR007379">
    <property type="entry name" value="Tim44-like_dom"/>
</dbReference>
<feature type="compositionally biased region" description="Basic and acidic residues" evidence="5">
    <location>
        <begin position="32"/>
        <end position="49"/>
    </location>
</feature>
<dbReference type="AlphaFoldDB" id="A0A1I7NSK4"/>
<evidence type="ECO:0000256" key="3">
    <source>
        <dbReference type="ARBA" id="ARBA00022946"/>
    </source>
</evidence>
<dbReference type="Proteomes" id="UP000199423">
    <property type="component" value="Unassembled WGS sequence"/>
</dbReference>
<dbReference type="PANTHER" id="PTHR10721">
    <property type="entry name" value="MITOCHONDRIAL IMPORT INNER MEMBRANE TRANSLOCASE SUBUNIT TIM44"/>
    <property type="match status" value="1"/>
</dbReference>
<sequence length="251" mass="27262">MNGQFDLITIIALVIAVAAIIKLRNVLGHRTDDDEKRVERLKTREREAGQRPATETASADVITMPRRDREPLAPVSAPEAAATNAEARIRAYPVSDPAVTTGFLDIAKVDPTFDPDAFVAGAGRAYEMIVSAFAEGNRKALKDLLSKEVYDGFTAAIAEREARGETIEQQFVGIRKADVVEAELKNGVASVTVRFVSELISATHDKAGEVIAGDAQKITDVTDIWTFSRDISNAKARSNLNWRLVATQAPN</sequence>
<dbReference type="GO" id="GO:0030150">
    <property type="term" value="P:protein import into mitochondrial matrix"/>
    <property type="evidence" value="ECO:0007669"/>
    <property type="project" value="TreeGrafter"/>
</dbReference>
<reference evidence="9" key="1">
    <citation type="submission" date="2016-10" db="EMBL/GenBank/DDBJ databases">
        <authorList>
            <person name="Varghese N."/>
            <person name="Submissions S."/>
        </authorList>
    </citation>
    <scope>NUCLEOTIDE SEQUENCE [LARGE SCALE GENOMIC DNA]</scope>
    <source>
        <strain evidence="9">DSM 1565</strain>
    </source>
</reference>
<keyword evidence="3" id="KW-0809">Transit peptide</keyword>
<dbReference type="GO" id="GO:0051087">
    <property type="term" value="F:protein-folding chaperone binding"/>
    <property type="evidence" value="ECO:0007669"/>
    <property type="project" value="TreeGrafter"/>
</dbReference>
<feature type="transmembrane region" description="Helical" evidence="6">
    <location>
        <begin position="6"/>
        <end position="27"/>
    </location>
</feature>
<feature type="domain" description="Tim44-like" evidence="7">
    <location>
        <begin position="99"/>
        <end position="249"/>
    </location>
</feature>
<protein>
    <submittedName>
        <fullName evidence="8">Predicted lipid-binding transport protein, Tim44 family</fullName>
    </submittedName>
</protein>
<keyword evidence="9" id="KW-1185">Reference proteome</keyword>
<evidence type="ECO:0000256" key="1">
    <source>
        <dbReference type="ARBA" id="ARBA00004370"/>
    </source>
</evidence>
<dbReference type="NCBIfam" id="NF033779">
    <property type="entry name" value="Tim44_TimA_adap"/>
    <property type="match status" value="1"/>
</dbReference>
<proteinExistence type="inferred from homology"/>
<dbReference type="RefSeq" id="WP_092868756.1">
    <property type="nucleotide sequence ID" value="NZ_FPCH01000003.1"/>
</dbReference>
<dbReference type="OrthoDB" id="9798618at2"/>
<dbReference type="InterPro" id="IPR039544">
    <property type="entry name" value="Tim44-like"/>
</dbReference>
<dbReference type="InterPro" id="IPR032710">
    <property type="entry name" value="NTF2-like_dom_sf"/>
</dbReference>
<name>A0A1I7NSK4_9HYPH</name>
<dbReference type="STRING" id="51670.SAMN04488557_3258"/>
<evidence type="ECO:0000313" key="8">
    <source>
        <dbReference type="EMBL" id="SFV37626.1"/>
    </source>
</evidence>
<dbReference type="PIRSF" id="PIRSF031890">
    <property type="entry name" value="UCP031890_transporter_Tim44"/>
    <property type="match status" value="1"/>
</dbReference>
<dbReference type="SUPFAM" id="SSF54427">
    <property type="entry name" value="NTF2-like"/>
    <property type="match status" value="1"/>
</dbReference>
<keyword evidence="4 6" id="KW-0472">Membrane</keyword>
<keyword evidence="6" id="KW-1133">Transmembrane helix</keyword>
<evidence type="ECO:0000256" key="5">
    <source>
        <dbReference type="SAM" id="MobiDB-lite"/>
    </source>
</evidence>
<evidence type="ECO:0000256" key="2">
    <source>
        <dbReference type="ARBA" id="ARBA00009597"/>
    </source>
</evidence>